<dbReference type="Pfam" id="PF01551">
    <property type="entry name" value="Peptidase_M23"/>
    <property type="match status" value="1"/>
</dbReference>
<accession>A0A4R4E9W6</accession>
<name>A0A4R4E9W6_9BACL</name>
<keyword evidence="5" id="KW-1185">Reference proteome</keyword>
<dbReference type="InterPro" id="IPR016047">
    <property type="entry name" value="M23ase_b-sheet_dom"/>
</dbReference>
<dbReference type="InterPro" id="IPR011055">
    <property type="entry name" value="Dup_hybrid_motif"/>
</dbReference>
<dbReference type="FunFam" id="2.70.70.10:FF:000006">
    <property type="entry name" value="M23 family peptidase"/>
    <property type="match status" value="1"/>
</dbReference>
<keyword evidence="1" id="KW-0175">Coiled coil</keyword>
<dbReference type="CDD" id="cd12797">
    <property type="entry name" value="M23_peptidase"/>
    <property type="match status" value="1"/>
</dbReference>
<feature type="coiled-coil region" evidence="1">
    <location>
        <begin position="79"/>
        <end position="106"/>
    </location>
</feature>
<dbReference type="Gene3D" id="2.70.70.10">
    <property type="entry name" value="Glucose Permease (Domain IIA)"/>
    <property type="match status" value="1"/>
</dbReference>
<gene>
    <name evidence="4" type="ORF">E0485_14370</name>
</gene>
<proteinExistence type="predicted"/>
<evidence type="ECO:0000256" key="2">
    <source>
        <dbReference type="SAM" id="Phobius"/>
    </source>
</evidence>
<sequence>MFRKNTKLTFLVIPDANSAVVRFRISKYMLYLCAALLMLIVICSAIIYYLRLDSVQYAKQLEASLSQSEALQSEQNTTINELHKQVVALSDQAKQVQVKLEEMRKLGETVIDIANTSPKNTSPKVTALSDSGQSGGIGGSLNEVTSEEMLQLSKETQQLLTKLDGQMSDVKDSLIEAKAYVERKQYELAITPSIWPTDSRKITSEFGYRIDPLSRRASFHSGLDISADMNTPVHATADGVVESTGYDRAPGNHIIISHASGLKTHFMHLNKILVQEGDVIKKGDIIALSGNTGRSTGPHLHYEIIKDGISIDPTPYLNN</sequence>
<evidence type="ECO:0000313" key="4">
    <source>
        <dbReference type="EMBL" id="TCZ76379.1"/>
    </source>
</evidence>
<dbReference type="Proteomes" id="UP000295418">
    <property type="component" value="Unassembled WGS sequence"/>
</dbReference>
<dbReference type="SUPFAM" id="SSF51261">
    <property type="entry name" value="Duplicated hybrid motif"/>
    <property type="match status" value="1"/>
</dbReference>
<evidence type="ECO:0000313" key="5">
    <source>
        <dbReference type="Proteomes" id="UP000295418"/>
    </source>
</evidence>
<organism evidence="4 5">
    <name type="scientific">Paenibacillus albiflavus</name>
    <dbReference type="NCBI Taxonomy" id="2545760"/>
    <lineage>
        <taxon>Bacteria</taxon>
        <taxon>Bacillati</taxon>
        <taxon>Bacillota</taxon>
        <taxon>Bacilli</taxon>
        <taxon>Bacillales</taxon>
        <taxon>Paenibacillaceae</taxon>
        <taxon>Paenibacillus</taxon>
    </lineage>
</organism>
<dbReference type="InterPro" id="IPR050570">
    <property type="entry name" value="Cell_wall_metabolism_enzyme"/>
</dbReference>
<evidence type="ECO:0000259" key="3">
    <source>
        <dbReference type="Pfam" id="PF01551"/>
    </source>
</evidence>
<feature type="domain" description="M23ase beta-sheet core" evidence="3">
    <location>
        <begin position="219"/>
        <end position="313"/>
    </location>
</feature>
<dbReference type="PANTHER" id="PTHR21666">
    <property type="entry name" value="PEPTIDASE-RELATED"/>
    <property type="match status" value="1"/>
</dbReference>
<keyword evidence="2" id="KW-0812">Transmembrane</keyword>
<dbReference type="GO" id="GO:0004222">
    <property type="term" value="F:metalloendopeptidase activity"/>
    <property type="evidence" value="ECO:0007669"/>
    <property type="project" value="TreeGrafter"/>
</dbReference>
<dbReference type="EMBL" id="SKFG01000013">
    <property type="protein sequence ID" value="TCZ76379.1"/>
    <property type="molecule type" value="Genomic_DNA"/>
</dbReference>
<keyword evidence="2" id="KW-1133">Transmembrane helix</keyword>
<evidence type="ECO:0000256" key="1">
    <source>
        <dbReference type="SAM" id="Coils"/>
    </source>
</evidence>
<dbReference type="PANTHER" id="PTHR21666:SF270">
    <property type="entry name" value="MUREIN HYDROLASE ACTIVATOR ENVC"/>
    <property type="match status" value="1"/>
</dbReference>
<dbReference type="RefSeq" id="WP_132418745.1">
    <property type="nucleotide sequence ID" value="NZ_SKFG01000013.1"/>
</dbReference>
<dbReference type="OrthoDB" id="9805799at2"/>
<dbReference type="AlphaFoldDB" id="A0A4R4E9W6"/>
<feature type="transmembrane region" description="Helical" evidence="2">
    <location>
        <begin position="28"/>
        <end position="50"/>
    </location>
</feature>
<comment type="caution">
    <text evidence="4">The sequence shown here is derived from an EMBL/GenBank/DDBJ whole genome shotgun (WGS) entry which is preliminary data.</text>
</comment>
<keyword evidence="2" id="KW-0472">Membrane</keyword>
<reference evidence="4 5" key="1">
    <citation type="submission" date="2019-03" db="EMBL/GenBank/DDBJ databases">
        <authorList>
            <person name="Kim M.K.M."/>
        </authorList>
    </citation>
    <scope>NUCLEOTIDE SEQUENCE [LARGE SCALE GENOMIC DNA]</scope>
    <source>
        <strain evidence="4 5">18JY21-1</strain>
    </source>
</reference>
<protein>
    <submittedName>
        <fullName evidence="4">M23 family metallopeptidase</fullName>
    </submittedName>
</protein>